<organism evidence="3 4">
    <name type="scientific">Lipomyces tetrasporus</name>
    <dbReference type="NCBI Taxonomy" id="54092"/>
    <lineage>
        <taxon>Eukaryota</taxon>
        <taxon>Fungi</taxon>
        <taxon>Dikarya</taxon>
        <taxon>Ascomycota</taxon>
        <taxon>Saccharomycotina</taxon>
        <taxon>Lipomycetes</taxon>
        <taxon>Lipomycetales</taxon>
        <taxon>Lipomycetaceae</taxon>
        <taxon>Lipomyces</taxon>
    </lineage>
</organism>
<dbReference type="GeneID" id="80885516"/>
<evidence type="ECO:0000256" key="2">
    <source>
        <dbReference type="SAM" id="Phobius"/>
    </source>
</evidence>
<dbReference type="RefSeq" id="XP_056043000.1">
    <property type="nucleotide sequence ID" value="XM_056190350.1"/>
</dbReference>
<accession>A0AAD7VSZ0</accession>
<dbReference type="AlphaFoldDB" id="A0AAD7VSZ0"/>
<dbReference type="EMBL" id="JARPMG010000006">
    <property type="protein sequence ID" value="KAJ8099550.1"/>
    <property type="molecule type" value="Genomic_DNA"/>
</dbReference>
<reference evidence="3" key="1">
    <citation type="submission" date="2023-03" db="EMBL/GenBank/DDBJ databases">
        <title>Near-Complete genome sequence of Lipomyces tetrasporous NRRL Y-64009, an oleaginous yeast capable of growing on lignocellulosic hydrolysates.</title>
        <authorList>
            <consortium name="Lawrence Berkeley National Laboratory"/>
            <person name="Jagtap S.S."/>
            <person name="Liu J.-J."/>
            <person name="Walukiewicz H.E."/>
            <person name="Pangilinan J."/>
            <person name="Lipzen A."/>
            <person name="Ahrendt S."/>
            <person name="Koriabine M."/>
            <person name="Cobaugh K."/>
            <person name="Salamov A."/>
            <person name="Yoshinaga Y."/>
            <person name="Ng V."/>
            <person name="Daum C."/>
            <person name="Grigoriev I.V."/>
            <person name="Slininger P.J."/>
            <person name="Dien B.S."/>
            <person name="Jin Y.-S."/>
            <person name="Rao C.V."/>
        </authorList>
    </citation>
    <scope>NUCLEOTIDE SEQUENCE</scope>
    <source>
        <strain evidence="3">NRRL Y-64009</strain>
    </source>
</reference>
<dbReference type="Proteomes" id="UP001217417">
    <property type="component" value="Unassembled WGS sequence"/>
</dbReference>
<evidence type="ECO:0000256" key="1">
    <source>
        <dbReference type="SAM" id="MobiDB-lite"/>
    </source>
</evidence>
<sequence length="494" mass="54779">MSASAEGQVQPELDIETADTQHSLDPKSKRSRKFVWIVATVVVAIALAIALGVGLGVGLKKSTQTRFSNITVSYGISDSNFVQSPRFEKLSDWTIANGKFSFEKMLWDDGSPAGIFLPGTSLEETYRSISYARVTMEPLPFYNSSAPAFTVAQRSVPLPSVNQKVAGLKPYMNYSLAYAFTAVTRIATPGNWNWSTFNFSIMAAGDGGHSSGITNSYTSADIDLDIHTVGSYRTFASVSGYHSSAGKDPGNIDRQVVSANHKGEIEIAFEAAGTGVDFYLYYVDIYDPANSTYSFVENRQLERMVSNYSFSVTENEGPYFCTVPQSNIVKDPRFTSVGSDKDIWTLSRPDLTYNYERVEYFDGLPAGIYLPSSAHSIIAQDIVVPDLWAHYHIGSSFLYNTETNGIPDGSDIFHYRLRISNKSDHAITFQDFSSGFRYNSNENFGVFHISWGLGSVAWYHQNEIHLELEVISIYSAIIIPQITMATEYGWCVFS</sequence>
<proteinExistence type="predicted"/>
<name>A0AAD7VSZ0_9ASCO</name>
<evidence type="ECO:0000313" key="3">
    <source>
        <dbReference type="EMBL" id="KAJ8099550.1"/>
    </source>
</evidence>
<protein>
    <submittedName>
        <fullName evidence="3">Uncharacterized protein</fullName>
    </submittedName>
</protein>
<keyword evidence="2" id="KW-0812">Transmembrane</keyword>
<comment type="caution">
    <text evidence="3">The sequence shown here is derived from an EMBL/GenBank/DDBJ whole genome shotgun (WGS) entry which is preliminary data.</text>
</comment>
<evidence type="ECO:0000313" key="4">
    <source>
        <dbReference type="Proteomes" id="UP001217417"/>
    </source>
</evidence>
<feature type="region of interest" description="Disordered" evidence="1">
    <location>
        <begin position="1"/>
        <end position="25"/>
    </location>
</feature>
<keyword evidence="2" id="KW-1133">Transmembrane helix</keyword>
<feature type="transmembrane region" description="Helical" evidence="2">
    <location>
        <begin position="34"/>
        <end position="59"/>
    </location>
</feature>
<keyword evidence="4" id="KW-1185">Reference proteome</keyword>
<gene>
    <name evidence="3" type="ORF">POJ06DRAFT_290762</name>
</gene>
<keyword evidence="2" id="KW-0472">Membrane</keyword>